<dbReference type="RefSeq" id="WP_003881097.1">
    <property type="nucleotide sequence ID" value="NZ_CP011269.1"/>
</dbReference>
<dbReference type="Proteomes" id="UP000057134">
    <property type="component" value="Chromosome"/>
</dbReference>
<evidence type="ECO:0000313" key="3">
    <source>
        <dbReference type="Proteomes" id="UP000057134"/>
    </source>
</evidence>
<gene>
    <name evidence="2" type="ORF">XA26_24080</name>
</gene>
<dbReference type="KEGG" id="mft:XA26_24080"/>
<dbReference type="AlphaFoldDB" id="A0A0N9Y8P0"/>
<evidence type="ECO:0000313" key="2">
    <source>
        <dbReference type="EMBL" id="ALI26251.1"/>
    </source>
</evidence>
<dbReference type="EMBL" id="CP011269">
    <property type="protein sequence ID" value="ALI26251.1"/>
    <property type="molecule type" value="Genomic_DNA"/>
</dbReference>
<organism evidence="2 3">
    <name type="scientific">Mycolicibacterium fortuitum</name>
    <name type="common">Mycobacterium fortuitum</name>
    <dbReference type="NCBI Taxonomy" id="1766"/>
    <lineage>
        <taxon>Bacteria</taxon>
        <taxon>Bacillati</taxon>
        <taxon>Actinomycetota</taxon>
        <taxon>Actinomycetes</taxon>
        <taxon>Mycobacteriales</taxon>
        <taxon>Mycobacteriaceae</taxon>
        <taxon>Mycolicibacterium</taxon>
    </lineage>
</organism>
<dbReference type="STRING" id="1766.XA26_24080"/>
<proteinExistence type="predicted"/>
<evidence type="ECO:0000256" key="1">
    <source>
        <dbReference type="SAM" id="Phobius"/>
    </source>
</evidence>
<feature type="transmembrane region" description="Helical" evidence="1">
    <location>
        <begin position="173"/>
        <end position="192"/>
    </location>
</feature>
<feature type="transmembrane region" description="Helical" evidence="1">
    <location>
        <begin position="144"/>
        <end position="166"/>
    </location>
</feature>
<feature type="transmembrane region" description="Helical" evidence="1">
    <location>
        <begin position="40"/>
        <end position="60"/>
    </location>
</feature>
<name>A0A0N9Y8P0_MYCFO</name>
<protein>
    <submittedName>
        <fullName evidence="2">Uncharacterized protein</fullName>
    </submittedName>
</protein>
<feature type="transmembrane region" description="Helical" evidence="1">
    <location>
        <begin position="112"/>
        <end position="132"/>
    </location>
</feature>
<reference evidence="2 3" key="1">
    <citation type="journal article" date="2015" name="MBio">
        <title>Enzymatic Degradation of Phenazines Can Generate Energy and Protect Sensitive Organisms from Toxicity.</title>
        <authorList>
            <person name="Costa K.C."/>
            <person name="Bergkessel M."/>
            <person name="Saunders S."/>
            <person name="Korlach J."/>
            <person name="Newman D.K."/>
        </authorList>
    </citation>
    <scope>NUCLEOTIDE SEQUENCE [LARGE SCALE GENOMIC DNA]</scope>
    <source>
        <strain evidence="2 3">CT6</strain>
    </source>
</reference>
<keyword evidence="3" id="KW-1185">Reference proteome</keyword>
<sequence>MTNFGGYQDGSDSGAAYGHGYLTANRESVQASRAERFSPAAQILISALLLVPTLIQRAIFIGVPNMTGQVLDWPPLLRTVWFTSGVAVLGVYFIAVVALWSRSPERRRTAALIAGITVLIDVVSYVGFALIIGSRYNLNLDLDLVVMLSRSVAVVTVVGYALAWGVARRRGTAWAWGLIPSVIIAGLVEWAMASLPSETWSGNFGWLVGWAFYVGGFVLSCLICWAVDAMTSGSRRANTA</sequence>
<keyword evidence="1" id="KW-0472">Membrane</keyword>
<keyword evidence="1" id="KW-0812">Transmembrane</keyword>
<dbReference type="PATRIC" id="fig|1766.6.peg.2391"/>
<feature type="transmembrane region" description="Helical" evidence="1">
    <location>
        <begin position="80"/>
        <end position="100"/>
    </location>
</feature>
<keyword evidence="1" id="KW-1133">Transmembrane helix</keyword>
<feature type="transmembrane region" description="Helical" evidence="1">
    <location>
        <begin position="204"/>
        <end position="227"/>
    </location>
</feature>
<dbReference type="GeneID" id="93412814"/>
<accession>A0A0N9Y8P0</accession>